<dbReference type="Pfam" id="PF13581">
    <property type="entry name" value="HATPase_c_2"/>
    <property type="match status" value="1"/>
</dbReference>
<keyword evidence="1" id="KW-0418">Kinase</keyword>
<dbReference type="EMBL" id="SRRZ01000060">
    <property type="protein sequence ID" value="NQE35640.1"/>
    <property type="molecule type" value="Genomic_DNA"/>
</dbReference>
<accession>A0ABX2D1B2</accession>
<evidence type="ECO:0000313" key="4">
    <source>
        <dbReference type="Proteomes" id="UP000702425"/>
    </source>
</evidence>
<keyword evidence="1" id="KW-0808">Transferase</keyword>
<gene>
    <name evidence="3" type="ORF">E5S67_03375</name>
</gene>
<dbReference type="InterPro" id="IPR050267">
    <property type="entry name" value="Anti-sigma-factor_SerPK"/>
</dbReference>
<dbReference type="RefSeq" id="WP_172189202.1">
    <property type="nucleotide sequence ID" value="NZ_CAWPPK010000275.1"/>
</dbReference>
<dbReference type="InterPro" id="IPR036890">
    <property type="entry name" value="HATPase_C_sf"/>
</dbReference>
<dbReference type="SUPFAM" id="SSF55874">
    <property type="entry name" value="ATPase domain of HSP90 chaperone/DNA topoisomerase II/histidine kinase"/>
    <property type="match status" value="1"/>
</dbReference>
<protein>
    <recommendedName>
        <fullName evidence="2">Histidine kinase/HSP90-like ATPase domain-containing protein</fullName>
    </recommendedName>
</protein>
<dbReference type="PIRSF" id="PIRSF020906">
    <property type="entry name" value="Anti_s_fact_PmgA_prd"/>
    <property type="match status" value="1"/>
</dbReference>
<evidence type="ECO:0000259" key="2">
    <source>
        <dbReference type="Pfam" id="PF13581"/>
    </source>
</evidence>
<dbReference type="Proteomes" id="UP000702425">
    <property type="component" value="Unassembled WGS sequence"/>
</dbReference>
<organism evidence="3 4">
    <name type="scientific">Microcoleus asticus IPMA8</name>
    <dbReference type="NCBI Taxonomy" id="2563858"/>
    <lineage>
        <taxon>Bacteria</taxon>
        <taxon>Bacillati</taxon>
        <taxon>Cyanobacteriota</taxon>
        <taxon>Cyanophyceae</taxon>
        <taxon>Oscillatoriophycideae</taxon>
        <taxon>Oscillatoriales</taxon>
        <taxon>Microcoleaceae</taxon>
        <taxon>Microcoleus</taxon>
        <taxon>Microcoleus asticus</taxon>
    </lineage>
</organism>
<comment type="caution">
    <text evidence="3">The sequence shown here is derived from an EMBL/GenBank/DDBJ whole genome shotgun (WGS) entry which is preliminary data.</text>
</comment>
<dbReference type="InterPro" id="IPR016781">
    <property type="entry name" value="Anti-sigma_regulat_PmgA_prd"/>
</dbReference>
<dbReference type="InterPro" id="IPR003594">
    <property type="entry name" value="HATPase_dom"/>
</dbReference>
<dbReference type="Gene3D" id="3.30.565.10">
    <property type="entry name" value="Histidine kinase-like ATPase, C-terminal domain"/>
    <property type="match status" value="1"/>
</dbReference>
<proteinExistence type="predicted"/>
<keyword evidence="1" id="KW-0723">Serine/threonine-protein kinase</keyword>
<name>A0ABX2D1B2_9CYAN</name>
<dbReference type="PANTHER" id="PTHR35526">
    <property type="entry name" value="ANTI-SIGMA-F FACTOR RSBW-RELATED"/>
    <property type="match status" value="1"/>
</dbReference>
<dbReference type="PANTHER" id="PTHR35526:SF3">
    <property type="entry name" value="ANTI-SIGMA-F FACTOR RSBW"/>
    <property type="match status" value="1"/>
</dbReference>
<sequence>MIAISPRPVGRNWITISFASTLYLCPILDLLLAEVPDYWQAELRLGLQEALVNAAKHGNKLDPGKTVGVRFSVVQNQYWWVISDEGSGFNAPCSCNLYTDDCESLLAQDVVDESALPHVEQECGRGLFILYQIFDRVEWNSQGTELRLCKGLTGGYSLPGLR</sequence>
<keyword evidence="4" id="KW-1185">Reference proteome</keyword>
<evidence type="ECO:0000256" key="1">
    <source>
        <dbReference type="ARBA" id="ARBA00022527"/>
    </source>
</evidence>
<dbReference type="CDD" id="cd16936">
    <property type="entry name" value="HATPase_RsbW-like"/>
    <property type="match status" value="1"/>
</dbReference>
<feature type="domain" description="Histidine kinase/HSP90-like ATPase" evidence="2">
    <location>
        <begin position="37"/>
        <end position="150"/>
    </location>
</feature>
<evidence type="ECO:0000313" key="3">
    <source>
        <dbReference type="EMBL" id="NQE35640.1"/>
    </source>
</evidence>
<reference evidence="3 4" key="1">
    <citation type="journal article" date="2020" name="Sci. Rep.">
        <title>A novel cyanobacterial geosmin producer, revising GeoA distribution and dispersion patterns in Bacteria.</title>
        <authorList>
            <person name="Churro C."/>
            <person name="Semedo-Aguiar A.P."/>
            <person name="Silva A.D."/>
            <person name="Pereira-Leal J.B."/>
            <person name="Leite R.B."/>
        </authorList>
    </citation>
    <scope>NUCLEOTIDE SEQUENCE [LARGE SCALE GENOMIC DNA]</scope>
    <source>
        <strain evidence="3 4">IPMA8</strain>
    </source>
</reference>